<reference evidence="1 2" key="1">
    <citation type="journal article" date="2021" name="ISME Commun">
        <title>Automated analysis of genomic sequences facilitates high-throughput and comprehensive description of bacteria.</title>
        <authorList>
            <person name="Hitch T.C.A."/>
        </authorList>
    </citation>
    <scope>NUCLEOTIDE SEQUENCE [LARGE SCALE GENOMIC DNA]</scope>
    <source>
        <strain evidence="1 2">H2_18</strain>
    </source>
</reference>
<comment type="caution">
    <text evidence="1">The sequence shown here is derived from an EMBL/GenBank/DDBJ whole genome shotgun (WGS) entry which is preliminary data.</text>
</comment>
<evidence type="ECO:0000313" key="2">
    <source>
        <dbReference type="Proteomes" id="UP001652394"/>
    </source>
</evidence>
<name>A0ABT2T9P2_9FIRM</name>
<keyword evidence="2" id="KW-1185">Reference proteome</keyword>
<proteinExistence type="predicted"/>
<dbReference type="RefSeq" id="WP_059066648.1">
    <property type="nucleotide sequence ID" value="NZ_JAOQJX010000005.1"/>
</dbReference>
<evidence type="ECO:0000313" key="1">
    <source>
        <dbReference type="EMBL" id="MCU6747003.1"/>
    </source>
</evidence>
<sequence length="207" mass="23899">MEKVLKYFTIDGAVGGSQAWFSNVVMNMGGCAAVTACDSSIYFALHGGCTEICPFAVQALTREEYVRFGMKMKPYLKPRVGGVKELSMFIDGYRKYLADVGVNELYMEAFHGEHTYSEAERLVKQQIDAGYPIPYLLLRHKNKKFQDFQWHWFLCFGYEIRQDGIWIVAATYGQKSVLPLKELWNTQMEEKGGMIRFYKQGSVHRFY</sequence>
<protein>
    <submittedName>
        <fullName evidence="1">Uncharacterized protein</fullName>
    </submittedName>
</protein>
<gene>
    <name evidence="1" type="ORF">OCV51_04945</name>
</gene>
<organism evidence="1 2">
    <name type="scientific">Faecalicatena acetigenes</name>
    <dbReference type="NCBI Taxonomy" id="2981790"/>
    <lineage>
        <taxon>Bacteria</taxon>
        <taxon>Bacillati</taxon>
        <taxon>Bacillota</taxon>
        <taxon>Clostridia</taxon>
        <taxon>Lachnospirales</taxon>
        <taxon>Lachnospiraceae</taxon>
        <taxon>Faecalicatena</taxon>
    </lineage>
</organism>
<dbReference type="EMBL" id="JAOQJX010000005">
    <property type="protein sequence ID" value="MCU6747003.1"/>
    <property type="molecule type" value="Genomic_DNA"/>
</dbReference>
<dbReference type="Proteomes" id="UP001652394">
    <property type="component" value="Unassembled WGS sequence"/>
</dbReference>
<accession>A0ABT2T9P2</accession>